<dbReference type="SUPFAM" id="SSF55729">
    <property type="entry name" value="Acyl-CoA N-acyltransferases (Nat)"/>
    <property type="match status" value="1"/>
</dbReference>
<dbReference type="EMBL" id="FBWG01000028">
    <property type="protein sequence ID" value="CUX41065.1"/>
    <property type="molecule type" value="Genomic_DNA"/>
</dbReference>
<dbReference type="RefSeq" id="WP_080819428.1">
    <property type="nucleotide sequence ID" value="NZ_LT009749.1"/>
</dbReference>
<dbReference type="AlphaFoldDB" id="A0A1S7QRK1"/>
<sequence length="174" mass="19929">MSIFIRTRRLHLRKVESADLAALSRIYADPDCMQFYPSTKSPAQTLAWFQELAFDSYSRYGFGLWAVVDPVSEEVIGDCGITLQRTPAGLEPEIGYHLWRGFWGKGLATEAAIACRDYAFHNLGLPRVVSITTPENIPSQRVAERVHDRKEIYQKRLGESEIVVDRYLYISEKR</sequence>
<organism evidence="2 3">
    <name type="scientific">Agrobacterium deltaense Zutra 3/1</name>
    <dbReference type="NCBI Taxonomy" id="1183427"/>
    <lineage>
        <taxon>Bacteria</taxon>
        <taxon>Pseudomonadati</taxon>
        <taxon>Pseudomonadota</taxon>
        <taxon>Alphaproteobacteria</taxon>
        <taxon>Hyphomicrobiales</taxon>
        <taxon>Rhizobiaceae</taxon>
        <taxon>Rhizobium/Agrobacterium group</taxon>
        <taxon>Agrobacterium</taxon>
    </lineage>
</organism>
<dbReference type="PROSITE" id="PS51186">
    <property type="entry name" value="GNAT"/>
    <property type="match status" value="1"/>
</dbReference>
<dbReference type="InterPro" id="IPR000182">
    <property type="entry name" value="GNAT_dom"/>
</dbReference>
<dbReference type="InterPro" id="IPR016181">
    <property type="entry name" value="Acyl_CoA_acyltransferase"/>
</dbReference>
<accession>A0A1S7QRK1</accession>
<evidence type="ECO:0000259" key="1">
    <source>
        <dbReference type="PROSITE" id="PS51186"/>
    </source>
</evidence>
<dbReference type="PANTHER" id="PTHR43792">
    <property type="entry name" value="GNAT FAMILY, PUTATIVE (AFU_ORTHOLOGUE AFUA_3G00765)-RELATED-RELATED"/>
    <property type="match status" value="1"/>
</dbReference>
<dbReference type="GO" id="GO:0016747">
    <property type="term" value="F:acyltransferase activity, transferring groups other than amino-acyl groups"/>
    <property type="evidence" value="ECO:0007669"/>
    <property type="project" value="InterPro"/>
</dbReference>
<dbReference type="Gene3D" id="3.40.630.30">
    <property type="match status" value="1"/>
</dbReference>
<protein>
    <recommendedName>
        <fullName evidence="1">N-acetyltransferase domain-containing protein</fullName>
    </recommendedName>
</protein>
<feature type="domain" description="N-acetyltransferase" evidence="1">
    <location>
        <begin position="10"/>
        <end position="174"/>
    </location>
</feature>
<dbReference type="Proteomes" id="UP000191987">
    <property type="component" value="Unassembled WGS sequence"/>
</dbReference>
<proteinExistence type="predicted"/>
<name>A0A1S7QRK1_9HYPH</name>
<evidence type="ECO:0000313" key="2">
    <source>
        <dbReference type="EMBL" id="CUX41065.1"/>
    </source>
</evidence>
<dbReference type="InterPro" id="IPR051531">
    <property type="entry name" value="N-acetyltransferase"/>
</dbReference>
<dbReference type="PANTHER" id="PTHR43792:SF1">
    <property type="entry name" value="N-ACETYLTRANSFERASE DOMAIN-CONTAINING PROTEIN"/>
    <property type="match status" value="1"/>
</dbReference>
<gene>
    <name evidence="2" type="ORF">AGR7C_Lc100090</name>
</gene>
<dbReference type="Pfam" id="PF13302">
    <property type="entry name" value="Acetyltransf_3"/>
    <property type="match status" value="1"/>
</dbReference>
<reference evidence="2 3" key="1">
    <citation type="submission" date="2016-01" db="EMBL/GenBank/DDBJ databases">
        <authorList>
            <person name="Oliw E.H."/>
        </authorList>
    </citation>
    <scope>NUCLEOTIDE SEQUENCE [LARGE SCALE GENOMIC DNA]</scope>
    <source>
        <strain evidence="2 3">Zutra 3-1</strain>
    </source>
</reference>
<evidence type="ECO:0000313" key="3">
    <source>
        <dbReference type="Proteomes" id="UP000191987"/>
    </source>
</evidence>